<dbReference type="InterPro" id="IPR001680">
    <property type="entry name" value="WD40_rpt"/>
</dbReference>
<dbReference type="PROSITE" id="PS00678">
    <property type="entry name" value="WD_REPEATS_1"/>
    <property type="match status" value="1"/>
</dbReference>
<keyword evidence="5" id="KW-1185">Reference proteome</keyword>
<evidence type="ECO:0000256" key="1">
    <source>
        <dbReference type="ARBA" id="ARBA00022574"/>
    </source>
</evidence>
<dbReference type="GO" id="GO:0031080">
    <property type="term" value="C:nuclear pore outer ring"/>
    <property type="evidence" value="ECO:0007669"/>
    <property type="project" value="InterPro"/>
</dbReference>
<comment type="caution">
    <text evidence="4">The sequence shown here is derived from an EMBL/GenBank/DDBJ whole genome shotgun (WGS) entry which is preliminary data.</text>
</comment>
<organism evidence="4 5">
    <name type="scientific">Zophobas morio</name>
    <dbReference type="NCBI Taxonomy" id="2755281"/>
    <lineage>
        <taxon>Eukaryota</taxon>
        <taxon>Metazoa</taxon>
        <taxon>Ecdysozoa</taxon>
        <taxon>Arthropoda</taxon>
        <taxon>Hexapoda</taxon>
        <taxon>Insecta</taxon>
        <taxon>Pterygota</taxon>
        <taxon>Neoptera</taxon>
        <taxon>Endopterygota</taxon>
        <taxon>Coleoptera</taxon>
        <taxon>Polyphaga</taxon>
        <taxon>Cucujiformia</taxon>
        <taxon>Tenebrionidae</taxon>
        <taxon>Zophobas</taxon>
    </lineage>
</organism>
<dbReference type="SUPFAM" id="SSF50978">
    <property type="entry name" value="WD40 repeat-like"/>
    <property type="match status" value="1"/>
</dbReference>
<evidence type="ECO:0000256" key="3">
    <source>
        <dbReference type="PROSITE-ProRule" id="PRU00221"/>
    </source>
</evidence>
<evidence type="ECO:0000313" key="5">
    <source>
        <dbReference type="Proteomes" id="UP001168821"/>
    </source>
</evidence>
<dbReference type="InterPro" id="IPR036322">
    <property type="entry name" value="WD40_repeat_dom_sf"/>
</dbReference>
<dbReference type="Gene3D" id="2.130.10.10">
    <property type="entry name" value="YVTN repeat-like/Quinoprotein amine dehydrogenase"/>
    <property type="match status" value="1"/>
</dbReference>
<proteinExistence type="predicted"/>
<dbReference type="Pfam" id="PF00400">
    <property type="entry name" value="WD40"/>
    <property type="match status" value="1"/>
</dbReference>
<dbReference type="PROSITE" id="PS50294">
    <property type="entry name" value="WD_REPEATS_REGION"/>
    <property type="match status" value="1"/>
</dbReference>
<reference evidence="4" key="1">
    <citation type="journal article" date="2023" name="G3 (Bethesda)">
        <title>Whole genome assemblies of Zophobas morio and Tenebrio molitor.</title>
        <authorList>
            <person name="Kaur S."/>
            <person name="Stinson S.A."/>
            <person name="diCenzo G.C."/>
        </authorList>
    </citation>
    <scope>NUCLEOTIDE SEQUENCE</scope>
    <source>
        <strain evidence="4">QUZm001</strain>
    </source>
</reference>
<accession>A0AA38HUD2</accession>
<keyword evidence="2" id="KW-0677">Repeat</keyword>
<evidence type="ECO:0008006" key="6">
    <source>
        <dbReference type="Google" id="ProtNLM"/>
    </source>
</evidence>
<gene>
    <name evidence="4" type="ORF">Zmor_026445</name>
</gene>
<dbReference type="PANTHER" id="PTHR22806:SF0">
    <property type="entry name" value="NUCLEOPORIN NUP37"/>
    <property type="match status" value="1"/>
</dbReference>
<keyword evidence="1 3" id="KW-0853">WD repeat</keyword>
<feature type="repeat" description="WD" evidence="3">
    <location>
        <begin position="115"/>
        <end position="156"/>
    </location>
</feature>
<dbReference type="AlphaFoldDB" id="A0AA38HUD2"/>
<dbReference type="EMBL" id="JALNTZ010000008">
    <property type="protein sequence ID" value="KAJ3643756.1"/>
    <property type="molecule type" value="Genomic_DNA"/>
</dbReference>
<dbReference type="InterPro" id="IPR037626">
    <property type="entry name" value="NUP37"/>
</dbReference>
<name>A0AA38HUD2_9CUCU</name>
<dbReference type="PROSITE" id="PS50082">
    <property type="entry name" value="WD_REPEATS_2"/>
    <property type="match status" value="1"/>
</dbReference>
<dbReference type="Proteomes" id="UP001168821">
    <property type="component" value="Unassembled WGS sequence"/>
</dbReference>
<evidence type="ECO:0000313" key="4">
    <source>
        <dbReference type="EMBL" id="KAJ3643756.1"/>
    </source>
</evidence>
<dbReference type="InterPro" id="IPR015943">
    <property type="entry name" value="WD40/YVTN_repeat-like_dom_sf"/>
</dbReference>
<protein>
    <recommendedName>
        <fullName evidence="6">Nucleoporin Nup37</fullName>
    </recommendedName>
</protein>
<dbReference type="SMART" id="SM00320">
    <property type="entry name" value="WD40"/>
    <property type="match status" value="4"/>
</dbReference>
<dbReference type="PANTHER" id="PTHR22806">
    <property type="entry name" value="NUCLEOPORIN NUP37 P37 -RELATED"/>
    <property type="match status" value="1"/>
</dbReference>
<sequence length="317" mass="35205">METHSDDSKIFKKDFSEYGQILAIEISPFVLSQDLILIGFETKVLLGHLKIDEQVLDLEILAEFVHPSRCCALSVSPETSISILPNNILFAAAGADHKLRVFKSNLRGEDLCKVLGDHTSYINDTKFDPDNNFLASVSDDNTAKLWETEDFKCVTTLQLTSPGVSVCWHKEDSSKLLVAEKIGLIRFYNVETQTPILSLDYGKPLSNAHWAPSDSQVVASLQLGELLIWDLSKPCIPVNNNLLFTEAGGHVRFSPFGELVAAVNNLDSTLKVVHVQNNQPKLTVSVTLPSNISWHCRCPIICVGDYMTLSFWKVTSK</sequence>
<evidence type="ECO:0000256" key="2">
    <source>
        <dbReference type="ARBA" id="ARBA00022737"/>
    </source>
</evidence>
<dbReference type="InterPro" id="IPR019775">
    <property type="entry name" value="WD40_repeat_CS"/>
</dbReference>